<organism evidence="1 2">
    <name type="scientific">Aneurinibacillus migulanus</name>
    <name type="common">Bacillus migulanus</name>
    <dbReference type="NCBI Taxonomy" id="47500"/>
    <lineage>
        <taxon>Bacteria</taxon>
        <taxon>Bacillati</taxon>
        <taxon>Bacillota</taxon>
        <taxon>Bacilli</taxon>
        <taxon>Bacillales</taxon>
        <taxon>Paenibacillaceae</taxon>
        <taxon>Aneurinibacillus group</taxon>
        <taxon>Aneurinibacillus</taxon>
    </lineage>
</organism>
<name>A0A1G9D258_ANEMI</name>
<dbReference type="Proteomes" id="UP000182836">
    <property type="component" value="Unassembled WGS sequence"/>
</dbReference>
<evidence type="ECO:0000313" key="1">
    <source>
        <dbReference type="EMBL" id="SDK58012.1"/>
    </source>
</evidence>
<sequence>MKQSTIRFQSFPRTEPPKDFIFSVVEVFKKHEEKISTFFLLKGLQSDEVLRMLSSDLIELGWEIETNKKKKDKIERPVFFGEGVKLSMPFSNSRFSPKSNSLFSTF</sequence>
<dbReference type="AlphaFoldDB" id="A0A1G9D258"/>
<accession>A0A1G9D258</accession>
<dbReference type="EMBL" id="FNED01000076">
    <property type="protein sequence ID" value="SDK58012.1"/>
    <property type="molecule type" value="Genomic_DNA"/>
</dbReference>
<protein>
    <submittedName>
        <fullName evidence="1">Uncharacterized protein</fullName>
    </submittedName>
</protein>
<dbReference type="GeneID" id="42309077"/>
<reference evidence="1 2" key="1">
    <citation type="submission" date="2016-10" db="EMBL/GenBank/DDBJ databases">
        <authorList>
            <person name="de Groot N.N."/>
        </authorList>
    </citation>
    <scope>NUCLEOTIDE SEQUENCE [LARGE SCALE GENOMIC DNA]</scope>
    <source>
        <strain evidence="1 2">DSM 2895</strain>
    </source>
</reference>
<evidence type="ECO:0000313" key="2">
    <source>
        <dbReference type="Proteomes" id="UP000182836"/>
    </source>
</evidence>
<gene>
    <name evidence="1" type="ORF">SAMN04487909_1762</name>
</gene>
<proteinExistence type="predicted"/>
<dbReference type="RefSeq" id="WP_052812094.1">
    <property type="nucleotide sequence ID" value="NZ_CCMI01000065.1"/>
</dbReference>
<dbReference type="OrthoDB" id="2087554at2"/>